<dbReference type="InterPro" id="IPR035409">
    <property type="entry name" value="Svs4/5/6"/>
</dbReference>
<keyword evidence="3" id="KW-0964">Secreted</keyword>
<evidence type="ECO:0000313" key="8">
    <source>
        <dbReference type="Proteomes" id="UP000092124"/>
    </source>
</evidence>
<evidence type="ECO:0000256" key="1">
    <source>
        <dbReference type="ARBA" id="ARBA00004239"/>
    </source>
</evidence>
<dbReference type="GO" id="GO:0005576">
    <property type="term" value="C:extracellular region"/>
    <property type="evidence" value="ECO:0007669"/>
    <property type="project" value="UniProtKB-SubCell"/>
</dbReference>
<proteinExistence type="inferred from homology"/>
<evidence type="ECO:0000313" key="7">
    <source>
        <dbReference type="EMBL" id="OBS78369.1"/>
    </source>
</evidence>
<evidence type="ECO:0000256" key="4">
    <source>
        <dbReference type="ARBA" id="ARBA00022729"/>
    </source>
</evidence>
<organism evidence="7 8">
    <name type="scientific">Neotoma lepida</name>
    <name type="common">Desert woodrat</name>
    <dbReference type="NCBI Taxonomy" id="56216"/>
    <lineage>
        <taxon>Eukaryota</taxon>
        <taxon>Metazoa</taxon>
        <taxon>Chordata</taxon>
        <taxon>Craniata</taxon>
        <taxon>Vertebrata</taxon>
        <taxon>Euteleostomi</taxon>
        <taxon>Mammalia</taxon>
        <taxon>Eutheria</taxon>
        <taxon>Euarchontoglires</taxon>
        <taxon>Glires</taxon>
        <taxon>Rodentia</taxon>
        <taxon>Myomorpha</taxon>
        <taxon>Muroidea</taxon>
        <taxon>Cricetidae</taxon>
        <taxon>Neotominae</taxon>
        <taxon>Neotoma</taxon>
    </lineage>
</organism>
<dbReference type="Proteomes" id="UP000092124">
    <property type="component" value="Unassembled WGS sequence"/>
</dbReference>
<name>A0A1A6HJI0_NEOLE</name>
<dbReference type="Pfam" id="PF17381">
    <property type="entry name" value="Svs_4_5_6"/>
    <property type="match status" value="1"/>
</dbReference>
<dbReference type="EMBL" id="LZPO01027441">
    <property type="protein sequence ID" value="OBS78369.1"/>
    <property type="molecule type" value="Genomic_DNA"/>
</dbReference>
<feature type="signal peptide" evidence="6">
    <location>
        <begin position="1"/>
        <end position="18"/>
    </location>
</feature>
<evidence type="ECO:0000256" key="6">
    <source>
        <dbReference type="SAM" id="SignalP"/>
    </source>
</evidence>
<feature type="non-terminal residue" evidence="7">
    <location>
        <position position="106"/>
    </location>
</feature>
<reference evidence="7 8" key="1">
    <citation type="submission" date="2016-06" db="EMBL/GenBank/DDBJ databases">
        <title>The Draft Genome Sequence and Annotation of the Desert Woodrat Neotoma lepida.</title>
        <authorList>
            <person name="Campbell M."/>
            <person name="Oakeson K.F."/>
            <person name="Yandell M."/>
            <person name="Halpert J.R."/>
            <person name="Dearing D."/>
        </authorList>
    </citation>
    <scope>NUCLEOTIDE SEQUENCE [LARGE SCALE GENOMIC DNA]</scope>
    <source>
        <strain evidence="7">417</strain>
        <tissue evidence="7">Liver</tissue>
    </source>
</reference>
<comment type="subcellular location">
    <subcellularLocation>
        <location evidence="1">Secreted</location>
        <location evidence="1">Extracellular space</location>
    </subcellularLocation>
</comment>
<keyword evidence="8" id="KW-1185">Reference proteome</keyword>
<sequence>MAFILVIIASAATQLTKPAGKYMKEKLSSALSQGPSWQDEPYQLLPPYIAPGSGDRSSNYKENPCRSESSWSTLKSKSPKSIVSEEAYEERKHKKQTGDGGYDDKT</sequence>
<protein>
    <submittedName>
        <fullName evidence="7">Uncharacterized protein</fullName>
    </submittedName>
</protein>
<accession>A0A1A6HJI0</accession>
<dbReference type="AlphaFoldDB" id="A0A1A6HJI0"/>
<evidence type="ECO:0000256" key="2">
    <source>
        <dbReference type="ARBA" id="ARBA00010238"/>
    </source>
</evidence>
<feature type="region of interest" description="Disordered" evidence="5">
    <location>
        <begin position="29"/>
        <end position="106"/>
    </location>
</feature>
<comment type="caution">
    <text evidence="7">The sequence shown here is derived from an EMBL/GenBank/DDBJ whole genome shotgun (WGS) entry which is preliminary data.</text>
</comment>
<evidence type="ECO:0000256" key="3">
    <source>
        <dbReference type="ARBA" id="ARBA00022525"/>
    </source>
</evidence>
<gene>
    <name evidence="7" type="ORF">A6R68_19247</name>
</gene>
<feature type="compositionally biased region" description="Low complexity" evidence="5">
    <location>
        <begin position="67"/>
        <end position="81"/>
    </location>
</feature>
<evidence type="ECO:0000256" key="5">
    <source>
        <dbReference type="SAM" id="MobiDB-lite"/>
    </source>
</evidence>
<feature type="chain" id="PRO_5008346439" evidence="6">
    <location>
        <begin position="19"/>
        <end position="106"/>
    </location>
</feature>
<comment type="similarity">
    <text evidence="2">Belongs to the SVP2/SVP5/SVP6 family.</text>
</comment>
<keyword evidence="4 6" id="KW-0732">Signal</keyword>